<dbReference type="OrthoDB" id="9809977at2"/>
<feature type="transmembrane region" description="Helical" evidence="1">
    <location>
        <begin position="37"/>
        <end position="58"/>
    </location>
</feature>
<dbReference type="RefSeq" id="WP_008331897.1">
    <property type="nucleotide sequence ID" value="NZ_CH902578.1"/>
</dbReference>
<accession>A3VCD3</accession>
<organism evidence="2 3">
    <name type="scientific">Maritimibacter alkaliphilus HTCC2654</name>
    <dbReference type="NCBI Taxonomy" id="314271"/>
    <lineage>
        <taxon>Bacteria</taxon>
        <taxon>Pseudomonadati</taxon>
        <taxon>Pseudomonadota</taxon>
        <taxon>Alphaproteobacteria</taxon>
        <taxon>Rhodobacterales</taxon>
        <taxon>Roseobacteraceae</taxon>
        <taxon>Maritimibacter</taxon>
    </lineage>
</organism>
<keyword evidence="3" id="KW-1185">Reference proteome</keyword>
<dbReference type="STRING" id="314271.RB2654_12029"/>
<proteinExistence type="predicted"/>
<reference evidence="2 3" key="1">
    <citation type="journal article" date="2010" name="J. Bacteriol.">
        <title>Genome sequences of Pelagibaca bermudensis HTCC2601T and Maritimibacter alkaliphilus HTCC2654T, the type strains of two marine Roseobacter genera.</title>
        <authorList>
            <person name="Thrash J.C."/>
            <person name="Cho J.C."/>
            <person name="Ferriera S."/>
            <person name="Johnson J."/>
            <person name="Vergin K.L."/>
            <person name="Giovannoni S.J."/>
        </authorList>
    </citation>
    <scope>NUCLEOTIDE SEQUENCE [LARGE SCALE GENOMIC DNA]</scope>
    <source>
        <strain evidence="2 3">HTCC2654</strain>
    </source>
</reference>
<dbReference type="InterPro" id="IPR049713">
    <property type="entry name" value="Pr6Pr-like"/>
</dbReference>
<dbReference type="eggNOG" id="COG2141">
    <property type="taxonomic scope" value="Bacteria"/>
</dbReference>
<dbReference type="NCBIfam" id="NF038065">
    <property type="entry name" value="Pr6Pr"/>
    <property type="match status" value="1"/>
</dbReference>
<feature type="transmembrane region" description="Helical" evidence="1">
    <location>
        <begin position="173"/>
        <end position="194"/>
    </location>
</feature>
<dbReference type="AlphaFoldDB" id="A3VCD3"/>
<feature type="transmembrane region" description="Helical" evidence="1">
    <location>
        <begin position="136"/>
        <end position="153"/>
    </location>
</feature>
<keyword evidence="1" id="KW-0812">Transmembrane</keyword>
<evidence type="ECO:0000256" key="1">
    <source>
        <dbReference type="SAM" id="Phobius"/>
    </source>
</evidence>
<name>A3VCD3_9RHOB</name>
<feature type="transmembrane region" description="Helical" evidence="1">
    <location>
        <begin position="106"/>
        <end position="124"/>
    </location>
</feature>
<evidence type="ECO:0000313" key="3">
    <source>
        <dbReference type="Proteomes" id="UP000002931"/>
    </source>
</evidence>
<protein>
    <recommendedName>
        <fullName evidence="4">Integral membrane protein</fullName>
    </recommendedName>
</protein>
<gene>
    <name evidence="2" type="ORF">RB2654_12029</name>
</gene>
<keyword evidence="1" id="KW-1133">Transmembrane helix</keyword>
<dbReference type="EMBL" id="AAMT01000003">
    <property type="protein sequence ID" value="EAQ13797.1"/>
    <property type="molecule type" value="Genomic_DNA"/>
</dbReference>
<evidence type="ECO:0000313" key="2">
    <source>
        <dbReference type="EMBL" id="EAQ13797.1"/>
    </source>
</evidence>
<sequence length="204" mass="21711">MTPTARLAATLIALAALAALVMQCVVSYGLAGGFGAMLWVILGYFTVLTNILVFASFARMAATGRMLSAGWLAGLTLWIAIVGVVYHTLLANIWEPQGLALWADQGLHTVTPLLTLAFWLAFAPKGGLGVMDAVRWLGWPLIYVIYALVRGIFTQKYPYPFIDLNVLTAGQVAVNSVGLTVAFFLGGLVFVGLARALHGQNVAA</sequence>
<feature type="transmembrane region" description="Helical" evidence="1">
    <location>
        <begin position="70"/>
        <end position="94"/>
    </location>
</feature>
<dbReference type="Proteomes" id="UP000002931">
    <property type="component" value="Unassembled WGS sequence"/>
</dbReference>
<dbReference type="HOGENOM" id="CLU_077680_0_0_5"/>
<keyword evidence="1" id="KW-0472">Membrane</keyword>
<comment type="caution">
    <text evidence="2">The sequence shown here is derived from an EMBL/GenBank/DDBJ whole genome shotgun (WGS) entry which is preliminary data.</text>
</comment>
<evidence type="ECO:0008006" key="4">
    <source>
        <dbReference type="Google" id="ProtNLM"/>
    </source>
</evidence>